<dbReference type="AlphaFoldDB" id="G0S7S9"/>
<proteinExistence type="predicted"/>
<feature type="compositionally biased region" description="Polar residues" evidence="1">
    <location>
        <begin position="68"/>
        <end position="78"/>
    </location>
</feature>
<dbReference type="Pfam" id="PF11500">
    <property type="entry name" value="Cut12"/>
    <property type="match status" value="1"/>
</dbReference>
<dbReference type="HOGENOM" id="CLU_007643_2_0_1"/>
<feature type="region of interest" description="Disordered" evidence="1">
    <location>
        <begin position="325"/>
        <end position="347"/>
    </location>
</feature>
<evidence type="ECO:0000256" key="1">
    <source>
        <dbReference type="SAM" id="MobiDB-lite"/>
    </source>
</evidence>
<accession>G0S7S9</accession>
<feature type="compositionally biased region" description="Basic and acidic residues" evidence="1">
    <location>
        <begin position="587"/>
        <end position="597"/>
    </location>
</feature>
<dbReference type="OrthoDB" id="5383703at2759"/>
<dbReference type="KEGG" id="cthr:CTHT_0028690"/>
<feature type="compositionally biased region" description="Low complexity" evidence="1">
    <location>
        <begin position="600"/>
        <end position="610"/>
    </location>
</feature>
<feature type="compositionally biased region" description="Basic and acidic residues" evidence="1">
    <location>
        <begin position="50"/>
        <end position="67"/>
    </location>
</feature>
<feature type="region of interest" description="Disordered" evidence="1">
    <location>
        <begin position="388"/>
        <end position="411"/>
    </location>
</feature>
<feature type="compositionally biased region" description="Basic and acidic residues" evidence="1">
    <location>
        <begin position="388"/>
        <end position="398"/>
    </location>
</feature>
<name>G0S7S9_CHATD</name>
<gene>
    <name evidence="3" type="ORF">CTHT_0028690</name>
</gene>
<dbReference type="InterPro" id="IPR021589">
    <property type="entry name" value="Cut12"/>
</dbReference>
<dbReference type="STRING" id="759272.G0S7S9"/>
<reference evidence="3 4" key="1">
    <citation type="journal article" date="2011" name="Cell">
        <title>Insight into structure and assembly of the nuclear pore complex by utilizing the genome of a eukaryotic thermophile.</title>
        <authorList>
            <person name="Amlacher S."/>
            <person name="Sarges P."/>
            <person name="Flemming D."/>
            <person name="van Noort V."/>
            <person name="Kunze R."/>
            <person name="Devos D.P."/>
            <person name="Arumugam M."/>
            <person name="Bork P."/>
            <person name="Hurt E."/>
        </authorList>
    </citation>
    <scope>NUCLEOTIDE SEQUENCE [LARGE SCALE GENOMIC DNA]</scope>
    <source>
        <strain evidence="4">DSM 1495 / CBS 144.50 / IMI 039719</strain>
    </source>
</reference>
<sequence>MISWALRRGADSARDAPDPDDASQIDAPDTPAPVFAVRALRNAIFGTPAPRERRNTMSKSDDDREKTTQPITTTARSSSSDKDKTPAKPPGILLTPGTGTAKRKRVTFGRDVKQGSGGRDKPSTSGLPDDCPGKFPSPWVDRSTDGSSSRPKTRLQLAMENARKNSRKGGVIDGKDFDNSEDADWDEEDDETDDADDSGCDTDVTVDLAEPKSRSGKYWKAYFETYHADAKAEMEKLIKYKHLAKSYAKKKDAEALELSQKLSEEQEKSKALEEKVAELTRQLNMAGRGKAGGNNAKLVDELEEQRALAAEYKKQLEALETLLEDETNDAADGRSKRRIASPKTQKTLLEAQRELRKARTQIRELQKLQEERDKLRSQLRYVEQRASKLEEENSKLTKELSQSKSKLSDLEKRLAESNNEYETLKENAKARYIEAKQVCDVKNETIAKLRAEIDALKKDGTDAERVGRSAATSTTEEKTATSRAGLSETRHRERQGLEGYRRTTSGDRVLPLSRASTSRTQAEVDAKLEPADDVLSDRGNLQDSRSSASSGRSAHARDDDDDVILPSRTTHTTTGGRSLNQTSTITSEKRSVDDLHSRRTSTTARPSATTLSKSNQSSRPLSPPSDSEEEQAKPSTLRSRLDRLGSRVGISASRSVAATSAAPAADSSVMFNTTRTSLPADRASAARARLELKRQERLRERERARGLMRERERERGLAMEEKENAEGY</sequence>
<dbReference type="Proteomes" id="UP000008066">
    <property type="component" value="Unassembled WGS sequence"/>
</dbReference>
<dbReference type="EMBL" id="GL988041">
    <property type="protein sequence ID" value="EGS21029.1"/>
    <property type="molecule type" value="Genomic_DNA"/>
</dbReference>
<evidence type="ECO:0000313" key="3">
    <source>
        <dbReference type="EMBL" id="EGS21029.1"/>
    </source>
</evidence>
<feature type="region of interest" description="Disordered" evidence="1">
    <location>
        <begin position="706"/>
        <end position="728"/>
    </location>
</feature>
<dbReference type="eggNOG" id="ENOG502S2W9">
    <property type="taxonomic scope" value="Eukaryota"/>
</dbReference>
<dbReference type="GeneID" id="18256907"/>
<feature type="region of interest" description="Disordered" evidence="1">
    <location>
        <begin position="1"/>
        <end position="210"/>
    </location>
</feature>
<feature type="compositionally biased region" description="Acidic residues" evidence="1">
    <location>
        <begin position="179"/>
        <end position="200"/>
    </location>
</feature>
<feature type="domain" description="Spindle pole body-associated protein cut12" evidence="2">
    <location>
        <begin position="149"/>
        <end position="285"/>
    </location>
</feature>
<feature type="compositionally biased region" description="Polar residues" evidence="1">
    <location>
        <begin position="575"/>
        <end position="586"/>
    </location>
</feature>
<dbReference type="OMA" id="QEMSKYE"/>
<keyword evidence="4" id="KW-1185">Reference proteome</keyword>
<dbReference type="RefSeq" id="XP_006693325.1">
    <property type="nucleotide sequence ID" value="XM_006693262.1"/>
</dbReference>
<feature type="compositionally biased region" description="Low complexity" evidence="1">
    <location>
        <begin position="543"/>
        <end position="553"/>
    </location>
</feature>
<feature type="compositionally biased region" description="Polar residues" evidence="1">
    <location>
        <begin position="611"/>
        <end position="620"/>
    </location>
</feature>
<organism evidence="4">
    <name type="scientific">Chaetomium thermophilum (strain DSM 1495 / CBS 144.50 / IMI 039719)</name>
    <name type="common">Thermochaetoides thermophila</name>
    <dbReference type="NCBI Taxonomy" id="759272"/>
    <lineage>
        <taxon>Eukaryota</taxon>
        <taxon>Fungi</taxon>
        <taxon>Dikarya</taxon>
        <taxon>Ascomycota</taxon>
        <taxon>Pezizomycotina</taxon>
        <taxon>Sordariomycetes</taxon>
        <taxon>Sordariomycetidae</taxon>
        <taxon>Sordariales</taxon>
        <taxon>Chaetomiaceae</taxon>
        <taxon>Thermochaetoides</taxon>
    </lineage>
</organism>
<feature type="compositionally biased region" description="Basic and acidic residues" evidence="1">
    <location>
        <begin position="8"/>
        <end position="17"/>
    </location>
</feature>
<feature type="compositionally biased region" description="Basic and acidic residues" evidence="1">
    <location>
        <begin position="488"/>
        <end position="505"/>
    </location>
</feature>
<evidence type="ECO:0000313" key="4">
    <source>
        <dbReference type="Proteomes" id="UP000008066"/>
    </source>
</evidence>
<evidence type="ECO:0000259" key="2">
    <source>
        <dbReference type="Pfam" id="PF11500"/>
    </source>
</evidence>
<feature type="compositionally biased region" description="Basic and acidic residues" evidence="1">
    <location>
        <begin position="108"/>
        <end position="122"/>
    </location>
</feature>
<protein>
    <recommendedName>
        <fullName evidence="2">Spindle pole body-associated protein cut12 domain-containing protein</fullName>
    </recommendedName>
</protein>
<feature type="region of interest" description="Disordered" evidence="1">
    <location>
        <begin position="459"/>
        <end position="643"/>
    </location>
</feature>